<reference evidence="2" key="2">
    <citation type="submission" date="2015-01" db="EMBL/GenBank/DDBJ databases">
        <title>Evolutionary Origins and Diversification of the Mycorrhizal Mutualists.</title>
        <authorList>
            <consortium name="DOE Joint Genome Institute"/>
            <consortium name="Mycorrhizal Genomics Consortium"/>
            <person name="Kohler A."/>
            <person name="Kuo A."/>
            <person name="Nagy L.G."/>
            <person name="Floudas D."/>
            <person name="Copeland A."/>
            <person name="Barry K.W."/>
            <person name="Cichocki N."/>
            <person name="Veneault-Fourrey C."/>
            <person name="LaButti K."/>
            <person name="Lindquist E.A."/>
            <person name="Lipzen A."/>
            <person name="Lundell T."/>
            <person name="Morin E."/>
            <person name="Murat C."/>
            <person name="Riley R."/>
            <person name="Ohm R."/>
            <person name="Sun H."/>
            <person name="Tunlid A."/>
            <person name="Henrissat B."/>
            <person name="Grigoriev I.V."/>
            <person name="Hibbett D.S."/>
            <person name="Martin F."/>
        </authorList>
    </citation>
    <scope>NUCLEOTIDE SEQUENCE [LARGE SCALE GENOMIC DNA]</scope>
    <source>
        <strain evidence="2">441</strain>
    </source>
</reference>
<organism evidence="1 2">
    <name type="scientific">Pisolithus microcarpus 441</name>
    <dbReference type="NCBI Taxonomy" id="765257"/>
    <lineage>
        <taxon>Eukaryota</taxon>
        <taxon>Fungi</taxon>
        <taxon>Dikarya</taxon>
        <taxon>Basidiomycota</taxon>
        <taxon>Agaricomycotina</taxon>
        <taxon>Agaricomycetes</taxon>
        <taxon>Agaricomycetidae</taxon>
        <taxon>Boletales</taxon>
        <taxon>Sclerodermatineae</taxon>
        <taxon>Pisolithaceae</taxon>
        <taxon>Pisolithus</taxon>
    </lineage>
</organism>
<keyword evidence="2" id="KW-1185">Reference proteome</keyword>
<feature type="non-terminal residue" evidence="1">
    <location>
        <position position="138"/>
    </location>
</feature>
<gene>
    <name evidence="1" type="ORF">PISMIDRAFT_34646</name>
</gene>
<dbReference type="PANTHER" id="PTHR38699">
    <property type="entry name" value="CHROMOSOME 1, WHOLE GENOME SHOTGUN SEQUENCE"/>
    <property type="match status" value="1"/>
</dbReference>
<dbReference type="GO" id="GO:0000423">
    <property type="term" value="P:mitophagy"/>
    <property type="evidence" value="ECO:0007669"/>
    <property type="project" value="InterPro"/>
</dbReference>
<reference evidence="1 2" key="1">
    <citation type="submission" date="2014-04" db="EMBL/GenBank/DDBJ databases">
        <authorList>
            <consortium name="DOE Joint Genome Institute"/>
            <person name="Kuo A."/>
            <person name="Kohler A."/>
            <person name="Costa M.D."/>
            <person name="Nagy L.G."/>
            <person name="Floudas D."/>
            <person name="Copeland A."/>
            <person name="Barry K.W."/>
            <person name="Cichocki N."/>
            <person name="Veneault-Fourrey C."/>
            <person name="LaButti K."/>
            <person name="Lindquist E.A."/>
            <person name="Lipzen A."/>
            <person name="Lundell T."/>
            <person name="Morin E."/>
            <person name="Murat C."/>
            <person name="Sun H."/>
            <person name="Tunlid A."/>
            <person name="Henrissat B."/>
            <person name="Grigoriev I.V."/>
            <person name="Hibbett D.S."/>
            <person name="Martin F."/>
            <person name="Nordberg H.P."/>
            <person name="Cantor M.N."/>
            <person name="Hua S.X."/>
        </authorList>
    </citation>
    <scope>NUCLEOTIDE SEQUENCE [LARGE SCALE GENOMIC DNA]</scope>
    <source>
        <strain evidence="1 2">441</strain>
    </source>
</reference>
<dbReference type="EMBL" id="KN833753">
    <property type="protein sequence ID" value="KIK21261.1"/>
    <property type="molecule type" value="Genomic_DNA"/>
</dbReference>
<dbReference type="GO" id="GO:0140580">
    <property type="term" value="F:mitochondrion autophagosome adaptor activity"/>
    <property type="evidence" value="ECO:0007669"/>
    <property type="project" value="InterPro"/>
</dbReference>
<accession>A0A0C9YWS9</accession>
<dbReference type="PANTHER" id="PTHR38699:SF1">
    <property type="entry name" value="MITOPHAGY RECEPTOR ATG43"/>
    <property type="match status" value="1"/>
</dbReference>
<proteinExistence type="predicted"/>
<feature type="non-terminal residue" evidence="1">
    <location>
        <position position="1"/>
    </location>
</feature>
<dbReference type="OrthoDB" id="2430343at2759"/>
<dbReference type="InterPro" id="IPR013898">
    <property type="entry name" value="Atg43"/>
</dbReference>
<dbReference type="HOGENOM" id="CLU_120123_0_0_1"/>
<name>A0A0C9YWS9_9AGAM</name>
<sequence>RRRLPIPDLRFEQVYLSRIRGCLHIEPQLPAPASEDGQYAEVAHVTPLITASQQVTIIDWQNIAYITFRDQVVIPLLQGMLWGVVGTYYRPFISLAKDRLRGKSPPPNPTEGDGVSWLRKWAKMLGFSSVVVGPSSVR</sequence>
<evidence type="ECO:0000313" key="2">
    <source>
        <dbReference type="Proteomes" id="UP000054018"/>
    </source>
</evidence>
<evidence type="ECO:0000313" key="1">
    <source>
        <dbReference type="EMBL" id="KIK21261.1"/>
    </source>
</evidence>
<dbReference type="STRING" id="765257.A0A0C9YWS9"/>
<dbReference type="Proteomes" id="UP000054018">
    <property type="component" value="Unassembled WGS sequence"/>
</dbReference>
<dbReference type="AlphaFoldDB" id="A0A0C9YWS9"/>
<protein>
    <submittedName>
        <fullName evidence="1">Uncharacterized protein</fullName>
    </submittedName>
</protein>